<dbReference type="Proteomes" id="UP001178507">
    <property type="component" value="Unassembled WGS sequence"/>
</dbReference>
<dbReference type="AlphaFoldDB" id="A0AA36J600"/>
<accession>A0AA36J600</accession>
<evidence type="ECO:0000313" key="2">
    <source>
        <dbReference type="Proteomes" id="UP001178507"/>
    </source>
</evidence>
<organism evidence="1 2">
    <name type="scientific">Effrenium voratum</name>
    <dbReference type="NCBI Taxonomy" id="2562239"/>
    <lineage>
        <taxon>Eukaryota</taxon>
        <taxon>Sar</taxon>
        <taxon>Alveolata</taxon>
        <taxon>Dinophyceae</taxon>
        <taxon>Suessiales</taxon>
        <taxon>Symbiodiniaceae</taxon>
        <taxon>Effrenium</taxon>
    </lineage>
</organism>
<evidence type="ECO:0000313" key="1">
    <source>
        <dbReference type="EMBL" id="CAJ1399210.1"/>
    </source>
</evidence>
<gene>
    <name evidence="1" type="ORF">EVOR1521_LOCUS22787</name>
</gene>
<name>A0AA36J600_9DINO</name>
<keyword evidence="2" id="KW-1185">Reference proteome</keyword>
<protein>
    <submittedName>
        <fullName evidence="1">Uncharacterized protein</fullName>
    </submittedName>
</protein>
<dbReference type="EMBL" id="CAUJNA010003327">
    <property type="protein sequence ID" value="CAJ1399210.1"/>
    <property type="molecule type" value="Genomic_DNA"/>
</dbReference>
<reference evidence="1" key="1">
    <citation type="submission" date="2023-08" db="EMBL/GenBank/DDBJ databases">
        <authorList>
            <person name="Chen Y."/>
            <person name="Shah S."/>
            <person name="Dougan E. K."/>
            <person name="Thang M."/>
            <person name="Chan C."/>
        </authorList>
    </citation>
    <scope>NUCLEOTIDE SEQUENCE</scope>
</reference>
<sequence>MAGTRSKHSINWWHGVFVCFNARPVCRTPAAKRWVQLAANSATPLFGRLPGPFLVALYKSLEETAQPTRMALYVAAIEPGTFADGPTAVAKVEMAGCLCAASQLPKANLLAFWFPQLAFWSILVKMSKVNLLFGQLRH</sequence>
<comment type="caution">
    <text evidence="1">The sequence shown here is derived from an EMBL/GenBank/DDBJ whole genome shotgun (WGS) entry which is preliminary data.</text>
</comment>
<proteinExistence type="predicted"/>